<sequence length="238" mass="27817">MDIQISTERLDLILGNHALIAMNIFELLAFISGLAYWKKFTGSPIIVFIIFLGYNFFNEMIAAAINVTGILNRTTVFYNLRYLFYFSAIYWIYYKYLKYQLYKQTVVVLYFTWLITLFYFVLTSNFVIQKPVFSAVTGDFFLIIIILFYLIETIKNADLSRIQDLPLIYISVGLLISTVIQLPVSIINYKGWLNLTEVSNSLNTFYSIIRNTSFWSYSLMYGIFAFGFYKAKPQEVKS</sequence>
<evidence type="ECO:0000313" key="2">
    <source>
        <dbReference type="EMBL" id="MCC4211587.1"/>
    </source>
</evidence>
<dbReference type="Proteomes" id="UP001197770">
    <property type="component" value="Unassembled WGS sequence"/>
</dbReference>
<feature type="transmembrane region" description="Helical" evidence="1">
    <location>
        <begin position="208"/>
        <end position="229"/>
    </location>
</feature>
<protein>
    <submittedName>
        <fullName evidence="2">Uncharacterized protein</fullName>
    </submittedName>
</protein>
<gene>
    <name evidence="2" type="ORF">LLW17_02550</name>
</gene>
<proteinExistence type="predicted"/>
<feature type="transmembrane region" description="Helical" evidence="1">
    <location>
        <begin position="132"/>
        <end position="151"/>
    </location>
</feature>
<dbReference type="RefSeq" id="WP_228228698.1">
    <property type="nucleotide sequence ID" value="NZ_JAJGMW010000002.1"/>
</dbReference>
<comment type="caution">
    <text evidence="2">The sequence shown here is derived from an EMBL/GenBank/DDBJ whole genome shotgun (WGS) entry which is preliminary data.</text>
</comment>
<dbReference type="EMBL" id="JAJGMW010000002">
    <property type="protein sequence ID" value="MCC4211587.1"/>
    <property type="molecule type" value="Genomic_DNA"/>
</dbReference>
<reference evidence="2 3" key="1">
    <citation type="submission" date="2021-11" db="EMBL/GenBank/DDBJ databases">
        <title>Seasonal and diel survey of microbial diversity of the Tyrrhenian coast.</title>
        <authorList>
            <person name="Gattoni G."/>
            <person name="Corral P."/>
        </authorList>
    </citation>
    <scope>NUCLEOTIDE SEQUENCE [LARGE SCALE GENOMIC DNA]</scope>
    <source>
        <strain evidence="2 3">Mr9</strain>
    </source>
</reference>
<evidence type="ECO:0000256" key="1">
    <source>
        <dbReference type="SAM" id="Phobius"/>
    </source>
</evidence>
<feature type="transmembrane region" description="Helical" evidence="1">
    <location>
        <begin position="77"/>
        <end position="94"/>
    </location>
</feature>
<accession>A0ABS8GNL5</accession>
<keyword evidence="1" id="KW-0812">Transmembrane</keyword>
<organism evidence="2 3">
    <name type="scientific">Leeuwenhoekiella parthenopeia</name>
    <dbReference type="NCBI Taxonomy" id="2890320"/>
    <lineage>
        <taxon>Bacteria</taxon>
        <taxon>Pseudomonadati</taxon>
        <taxon>Bacteroidota</taxon>
        <taxon>Flavobacteriia</taxon>
        <taxon>Flavobacteriales</taxon>
        <taxon>Flavobacteriaceae</taxon>
        <taxon>Leeuwenhoekiella</taxon>
    </lineage>
</organism>
<feature type="transmembrane region" description="Helical" evidence="1">
    <location>
        <begin position="18"/>
        <end position="37"/>
    </location>
</feature>
<keyword evidence="1" id="KW-1133">Transmembrane helix</keyword>
<keyword evidence="1" id="KW-0472">Membrane</keyword>
<evidence type="ECO:0000313" key="3">
    <source>
        <dbReference type="Proteomes" id="UP001197770"/>
    </source>
</evidence>
<name>A0ABS8GNL5_9FLAO</name>
<keyword evidence="3" id="KW-1185">Reference proteome</keyword>
<feature type="transmembrane region" description="Helical" evidence="1">
    <location>
        <begin position="44"/>
        <end position="65"/>
    </location>
</feature>
<feature type="transmembrane region" description="Helical" evidence="1">
    <location>
        <begin position="106"/>
        <end position="126"/>
    </location>
</feature>
<feature type="transmembrane region" description="Helical" evidence="1">
    <location>
        <begin position="167"/>
        <end position="188"/>
    </location>
</feature>